<accession>A0ABP4Q8X8</accession>
<dbReference type="InterPro" id="IPR000792">
    <property type="entry name" value="Tscrpt_reg_LuxR_C"/>
</dbReference>
<feature type="domain" description="Response regulatory" evidence="5">
    <location>
        <begin position="6"/>
        <end position="122"/>
    </location>
</feature>
<evidence type="ECO:0000259" key="4">
    <source>
        <dbReference type="PROSITE" id="PS50043"/>
    </source>
</evidence>
<dbReference type="InterPro" id="IPR016032">
    <property type="entry name" value="Sig_transdc_resp-reg_C-effctor"/>
</dbReference>
<dbReference type="CDD" id="cd06170">
    <property type="entry name" value="LuxR_C_like"/>
    <property type="match status" value="1"/>
</dbReference>
<evidence type="ECO:0000313" key="6">
    <source>
        <dbReference type="EMBL" id="GAA1601326.1"/>
    </source>
</evidence>
<dbReference type="InterPro" id="IPR039420">
    <property type="entry name" value="WalR-like"/>
</dbReference>
<dbReference type="SMART" id="SM00421">
    <property type="entry name" value="HTH_LUXR"/>
    <property type="match status" value="1"/>
</dbReference>
<dbReference type="Pfam" id="PF00072">
    <property type="entry name" value="Response_reg"/>
    <property type="match status" value="1"/>
</dbReference>
<feature type="domain" description="HTH luxR-type" evidence="4">
    <location>
        <begin position="142"/>
        <end position="207"/>
    </location>
</feature>
<evidence type="ECO:0000256" key="2">
    <source>
        <dbReference type="ARBA" id="ARBA00023125"/>
    </source>
</evidence>
<dbReference type="InterPro" id="IPR058245">
    <property type="entry name" value="NreC/VraR/RcsB-like_REC"/>
</dbReference>
<organism evidence="6 7">
    <name type="scientific">Kribbella sancticallisti</name>
    <dbReference type="NCBI Taxonomy" id="460087"/>
    <lineage>
        <taxon>Bacteria</taxon>
        <taxon>Bacillati</taxon>
        <taxon>Actinomycetota</taxon>
        <taxon>Actinomycetes</taxon>
        <taxon>Propionibacteriales</taxon>
        <taxon>Kribbellaceae</taxon>
        <taxon>Kribbella</taxon>
    </lineage>
</organism>
<evidence type="ECO:0000259" key="5">
    <source>
        <dbReference type="PROSITE" id="PS50110"/>
    </source>
</evidence>
<name>A0ABP4Q8X8_9ACTN</name>
<dbReference type="InterPro" id="IPR011006">
    <property type="entry name" value="CheY-like_superfamily"/>
</dbReference>
<dbReference type="InterPro" id="IPR001789">
    <property type="entry name" value="Sig_transdc_resp-reg_receiver"/>
</dbReference>
<dbReference type="PANTHER" id="PTHR43214">
    <property type="entry name" value="TWO-COMPONENT RESPONSE REGULATOR"/>
    <property type="match status" value="1"/>
</dbReference>
<evidence type="ECO:0000256" key="3">
    <source>
        <dbReference type="PROSITE-ProRule" id="PRU00169"/>
    </source>
</evidence>
<dbReference type="Gene3D" id="3.40.50.2300">
    <property type="match status" value="1"/>
</dbReference>
<reference evidence="7" key="1">
    <citation type="journal article" date="2019" name="Int. J. Syst. Evol. Microbiol.">
        <title>The Global Catalogue of Microorganisms (GCM) 10K type strain sequencing project: providing services to taxonomists for standard genome sequencing and annotation.</title>
        <authorList>
            <consortium name="The Broad Institute Genomics Platform"/>
            <consortium name="The Broad Institute Genome Sequencing Center for Infectious Disease"/>
            <person name="Wu L."/>
            <person name="Ma J."/>
        </authorList>
    </citation>
    <scope>NUCLEOTIDE SEQUENCE [LARGE SCALE GENOMIC DNA]</scope>
    <source>
        <strain evidence="7">JCM 14969</strain>
    </source>
</reference>
<dbReference type="RefSeq" id="WP_344220508.1">
    <property type="nucleotide sequence ID" value="NZ_BAAAOS010000049.1"/>
</dbReference>
<dbReference type="CDD" id="cd17535">
    <property type="entry name" value="REC_NarL-like"/>
    <property type="match status" value="1"/>
</dbReference>
<protein>
    <submittedName>
        <fullName evidence="6">Response regulator transcription factor</fullName>
    </submittedName>
</protein>
<gene>
    <name evidence="6" type="ORF">GCM10009789_64450</name>
</gene>
<keyword evidence="1 3" id="KW-0597">Phosphoprotein</keyword>
<proteinExistence type="predicted"/>
<evidence type="ECO:0000256" key="1">
    <source>
        <dbReference type="ARBA" id="ARBA00022553"/>
    </source>
</evidence>
<dbReference type="PROSITE" id="PS50110">
    <property type="entry name" value="RESPONSE_REGULATORY"/>
    <property type="match status" value="1"/>
</dbReference>
<keyword evidence="7" id="KW-1185">Reference proteome</keyword>
<dbReference type="Proteomes" id="UP001500393">
    <property type="component" value="Unassembled WGS sequence"/>
</dbReference>
<dbReference type="PANTHER" id="PTHR43214:SF43">
    <property type="entry name" value="TWO-COMPONENT RESPONSE REGULATOR"/>
    <property type="match status" value="1"/>
</dbReference>
<dbReference type="EMBL" id="BAAAOS010000049">
    <property type="protein sequence ID" value="GAA1601326.1"/>
    <property type="molecule type" value="Genomic_DNA"/>
</dbReference>
<dbReference type="SUPFAM" id="SSF52172">
    <property type="entry name" value="CheY-like"/>
    <property type="match status" value="1"/>
</dbReference>
<keyword evidence="2" id="KW-0238">DNA-binding</keyword>
<dbReference type="Pfam" id="PF00196">
    <property type="entry name" value="GerE"/>
    <property type="match status" value="1"/>
</dbReference>
<dbReference type="PRINTS" id="PR00038">
    <property type="entry name" value="HTHLUXR"/>
</dbReference>
<sequence length="217" mass="22586">MDIRIKIVVVDGHTLTRYGMLGLVGGHADIELVGDTGLGAEAAALVAATEPDVVVLDTALPDRDGLLVARELRDRYAGLGIVLLASNGEDEVLFRALEQGVSAFVAKTAPTNEILAAIRHAAVSANSFLASGLGPAFARRQLVAPRPVLSPREAEVLSLLGQGLSIPAIAAGMFVSHSTAKTYVARVYEKLGASNRAQALMAGLRLGLIRKELASSA</sequence>
<evidence type="ECO:0000313" key="7">
    <source>
        <dbReference type="Proteomes" id="UP001500393"/>
    </source>
</evidence>
<dbReference type="SUPFAM" id="SSF46894">
    <property type="entry name" value="C-terminal effector domain of the bipartite response regulators"/>
    <property type="match status" value="1"/>
</dbReference>
<comment type="caution">
    <text evidence="6">The sequence shown here is derived from an EMBL/GenBank/DDBJ whole genome shotgun (WGS) entry which is preliminary data.</text>
</comment>
<dbReference type="SMART" id="SM00448">
    <property type="entry name" value="REC"/>
    <property type="match status" value="1"/>
</dbReference>
<dbReference type="PROSITE" id="PS50043">
    <property type="entry name" value="HTH_LUXR_2"/>
    <property type="match status" value="1"/>
</dbReference>
<feature type="modified residue" description="4-aspartylphosphate" evidence="3">
    <location>
        <position position="57"/>
    </location>
</feature>